<organism evidence="1 2">
    <name type="scientific">Paenibacillus gyeongsangnamensis</name>
    <dbReference type="NCBI Taxonomy" id="3388067"/>
    <lineage>
        <taxon>Bacteria</taxon>
        <taxon>Bacillati</taxon>
        <taxon>Bacillota</taxon>
        <taxon>Bacilli</taxon>
        <taxon>Bacillales</taxon>
        <taxon>Paenibacillaceae</taxon>
        <taxon>Paenibacillus</taxon>
    </lineage>
</organism>
<dbReference type="RefSeq" id="WP_269880563.1">
    <property type="nucleotide sequence ID" value="NZ_JAQAGZ010000004.1"/>
</dbReference>
<proteinExistence type="predicted"/>
<dbReference type="NCBIfam" id="NF038032">
    <property type="entry name" value="CehA_McbA_metalo"/>
    <property type="match status" value="1"/>
</dbReference>
<keyword evidence="2" id="KW-1185">Reference proteome</keyword>
<evidence type="ECO:0000313" key="1">
    <source>
        <dbReference type="EMBL" id="MCZ8512144.1"/>
    </source>
</evidence>
<evidence type="ECO:0000313" key="2">
    <source>
        <dbReference type="Proteomes" id="UP001527882"/>
    </source>
</evidence>
<dbReference type="PROSITE" id="PS00383">
    <property type="entry name" value="TYR_PHOSPHATASE_1"/>
    <property type="match status" value="1"/>
</dbReference>
<protein>
    <submittedName>
        <fullName evidence="1">CehA/McbA family metallohydrolase</fullName>
    </submittedName>
</protein>
<comment type="caution">
    <text evidence="1">The sequence shown here is derived from an EMBL/GenBank/DDBJ whole genome shotgun (WGS) entry which is preliminary data.</text>
</comment>
<dbReference type="InterPro" id="IPR016130">
    <property type="entry name" value="Tyr_Pase_AS"/>
</dbReference>
<name>A0ABT4Q5P9_9BACL</name>
<gene>
    <name evidence="1" type="ORF">O9H85_06830</name>
</gene>
<accession>A0ABT4Q5P9</accession>
<dbReference type="EMBL" id="JAQAGZ010000004">
    <property type="protein sequence ID" value="MCZ8512144.1"/>
    <property type="molecule type" value="Genomic_DNA"/>
</dbReference>
<sequence length="805" mass="91873">MNFKIFSYENAMEFKPEEGQYNVMIRIVNPKRQFEELKNRDLYQDVLELKFLDYTEEQVANNQTLESDYDEMTGGYKLFSDEDAAQIIEFFNKHKSCDLMAVHCHVGKSRSAGVGVGWCKFNNDMVGEDYIYRCGDYFPNKMVVEKMTRHLNKTRMNSGYQILDEETAAFTDLAEIVVEIKADHDGQVLPARVVVTASDGSHPEGGDNGVYADGRFFTEGRFSVRVPPGKTEISIQNGPNYKPLTFSMIVVAGKKLSIRAFLYRWFSPEKRGWYSGDNHVHSQHDQVAKMKTGLAYTALQGRANGLSYITESGSHVSYDNIEQFSTENFLLKFARELGAGCYIGHFITPGIKNSISQEEMDEIRKNVFPGQAIAEAVHRLGGVVTYTHPLTPVHQLHWMGATEAFSDAVLGRCADMYDVDSKATELLWYSILNLGNKVACSSYTDSTLERINTLTPGDRRVYCQASEFSYSAIVEALRQGRTFATNGGPVYAFFTIDGHQVGDTITVSENLPYKAKAEIRSLYPLKKVELYRKGQVIKEFDTTAADGVMNLDYSFQEQEKSWYLLRVEDEKGNWCITSPIYFDPVQASNQSAAAVLLEISNHGRFVYLRRDFFAHLIITVSPDQSLKEVLLLKDGKVYKRFSPEMGDELSSGKIPVTEMEKGSEYGLGWLWYPDSTRKVHFRADCPVVESGWYSVYVKTEDNSVMQSDAVYYDNENTYSHELSVAHLWGEDTRFELWGYGEEMPLDGIKEPYEDRWWYPNNTAWRIQAQFGKETYELQGEHPYLSSNTSTHVNIKLENLFKKWEE</sequence>
<dbReference type="Gene3D" id="3.20.20.140">
    <property type="entry name" value="Metal-dependent hydrolases"/>
    <property type="match status" value="1"/>
</dbReference>
<dbReference type="Proteomes" id="UP001527882">
    <property type="component" value="Unassembled WGS sequence"/>
</dbReference>
<reference evidence="1 2" key="1">
    <citation type="submission" date="2022-12" db="EMBL/GenBank/DDBJ databases">
        <title>Draft genome sequence of Paenibacillus sp. dW9.</title>
        <authorList>
            <person name="Choi E.-W."/>
            <person name="Kim D.-U."/>
        </authorList>
    </citation>
    <scope>NUCLEOTIDE SEQUENCE [LARGE SCALE GENOMIC DNA]</scope>
    <source>
        <strain evidence="2">dW9</strain>
    </source>
</reference>